<dbReference type="RefSeq" id="WP_072814236.1">
    <property type="nucleotide sequence ID" value="NZ_JAHWLX010000217.1"/>
</dbReference>
<dbReference type="Pfam" id="PF10824">
    <property type="entry name" value="T7SS_ESX_EspC"/>
    <property type="match status" value="1"/>
</dbReference>
<accession>A0ABU3WLE7</accession>
<reference evidence="1 2" key="1">
    <citation type="submission" date="2019-10" db="EMBL/GenBank/DDBJ databases">
        <title>Draft Genome Assembly of Rhodococcus zopfii DSM44189.</title>
        <authorList>
            <person name="Sutton J.M."/>
            <person name="Akob D.M."/>
            <person name="Bushman T.J."/>
        </authorList>
    </citation>
    <scope>NUCLEOTIDE SEQUENCE [LARGE SCALE GENOMIC DNA]</scope>
    <source>
        <strain evidence="1 2">DSM 44189</strain>
    </source>
</reference>
<protein>
    <recommendedName>
        <fullName evidence="3">ESX-1 secretion-associated protein</fullName>
    </recommendedName>
</protein>
<evidence type="ECO:0008006" key="3">
    <source>
        <dbReference type="Google" id="ProtNLM"/>
    </source>
</evidence>
<sequence length="111" mass="11464">MRGEFRQDGVQVRPETIAAFGCTAGEMAERMRGAVDEIRGGAPEHLGAGLGPIGAGFVAALVTAHRTHEQHVSRIVTALDGMAVVAAATAAGYDTHETGWSTGLHDAGAKR</sequence>
<evidence type="ECO:0000313" key="1">
    <source>
        <dbReference type="EMBL" id="MDV2474823.1"/>
    </source>
</evidence>
<dbReference type="InterPro" id="IPR022536">
    <property type="entry name" value="EspC"/>
</dbReference>
<comment type="caution">
    <text evidence="1">The sequence shown here is derived from an EMBL/GenBank/DDBJ whole genome shotgun (WGS) entry which is preliminary data.</text>
</comment>
<dbReference type="Proteomes" id="UP001275440">
    <property type="component" value="Unassembled WGS sequence"/>
</dbReference>
<organism evidence="1 2">
    <name type="scientific">Rhodococcus zopfii</name>
    <dbReference type="NCBI Taxonomy" id="43772"/>
    <lineage>
        <taxon>Bacteria</taxon>
        <taxon>Bacillati</taxon>
        <taxon>Actinomycetota</taxon>
        <taxon>Actinomycetes</taxon>
        <taxon>Mycobacteriales</taxon>
        <taxon>Nocardiaceae</taxon>
        <taxon>Rhodococcus</taxon>
    </lineage>
</organism>
<proteinExistence type="predicted"/>
<name>A0ABU3WLE7_9NOCA</name>
<gene>
    <name evidence="1" type="ORF">F8M49_04200</name>
</gene>
<evidence type="ECO:0000313" key="2">
    <source>
        <dbReference type="Proteomes" id="UP001275440"/>
    </source>
</evidence>
<dbReference type="EMBL" id="WBMO01000001">
    <property type="protein sequence ID" value="MDV2474823.1"/>
    <property type="molecule type" value="Genomic_DNA"/>
</dbReference>
<keyword evidence="2" id="KW-1185">Reference proteome</keyword>